<reference evidence="5" key="1">
    <citation type="submission" date="2023-08" db="EMBL/GenBank/DDBJ databases">
        <authorList>
            <person name="Audoor S."/>
            <person name="Bilcke G."/>
        </authorList>
    </citation>
    <scope>NUCLEOTIDE SEQUENCE</scope>
</reference>
<keyword evidence="2" id="KW-0040">ANK repeat</keyword>
<evidence type="ECO:0000313" key="5">
    <source>
        <dbReference type="EMBL" id="CAJ1951704.1"/>
    </source>
</evidence>
<feature type="compositionally biased region" description="Polar residues" evidence="3">
    <location>
        <begin position="128"/>
        <end position="167"/>
    </location>
</feature>
<feature type="transmembrane region" description="Helical" evidence="4">
    <location>
        <begin position="790"/>
        <end position="812"/>
    </location>
</feature>
<feature type="transmembrane region" description="Helical" evidence="4">
    <location>
        <begin position="1003"/>
        <end position="1026"/>
    </location>
</feature>
<dbReference type="AlphaFoldDB" id="A0AAD2PUP3"/>
<evidence type="ECO:0008006" key="7">
    <source>
        <dbReference type="Google" id="ProtNLM"/>
    </source>
</evidence>
<feature type="region of interest" description="Disordered" evidence="3">
    <location>
        <begin position="1"/>
        <end position="167"/>
    </location>
</feature>
<dbReference type="InterPro" id="IPR002110">
    <property type="entry name" value="Ankyrin_rpt"/>
</dbReference>
<feature type="transmembrane region" description="Helical" evidence="4">
    <location>
        <begin position="940"/>
        <end position="959"/>
    </location>
</feature>
<gene>
    <name evidence="5" type="ORF">CYCCA115_LOCUS13196</name>
</gene>
<evidence type="ECO:0000256" key="4">
    <source>
        <dbReference type="SAM" id="Phobius"/>
    </source>
</evidence>
<keyword evidence="4" id="KW-1133">Transmembrane helix</keyword>
<feature type="compositionally biased region" description="Low complexity" evidence="3">
    <location>
        <begin position="65"/>
        <end position="86"/>
    </location>
</feature>
<evidence type="ECO:0000256" key="1">
    <source>
        <dbReference type="ARBA" id="ARBA00022737"/>
    </source>
</evidence>
<dbReference type="Proteomes" id="UP001295423">
    <property type="component" value="Unassembled WGS sequence"/>
</dbReference>
<keyword evidence="4" id="KW-0472">Membrane</keyword>
<dbReference type="EMBL" id="CAKOGP040001792">
    <property type="protein sequence ID" value="CAJ1951704.1"/>
    <property type="molecule type" value="Genomic_DNA"/>
</dbReference>
<evidence type="ECO:0000256" key="3">
    <source>
        <dbReference type="SAM" id="MobiDB-lite"/>
    </source>
</evidence>
<dbReference type="PANTHER" id="PTHR24186:SF38">
    <property type="entry name" value="ANKYRIN REPEAT FAMILY PROTEIN"/>
    <property type="match status" value="1"/>
</dbReference>
<feature type="transmembrane region" description="Helical" evidence="4">
    <location>
        <begin position="819"/>
        <end position="839"/>
    </location>
</feature>
<feature type="compositionally biased region" description="Polar residues" evidence="3">
    <location>
        <begin position="1"/>
        <end position="11"/>
    </location>
</feature>
<name>A0AAD2PUP3_9STRA</name>
<feature type="transmembrane region" description="Helical" evidence="4">
    <location>
        <begin position="1118"/>
        <end position="1139"/>
    </location>
</feature>
<accession>A0AAD2PUP3</accession>
<sequence length="1211" mass="135472">MGIQSNFASPSERQRPQRGFAPDPKSNGNDALASKESPWVKDRRMYAEKKRNQQQFKKRVRRFEASPVGSASTTSTSSAHSTPSPTQHQKSTNPFAGPSPLNHRLPMQATNTNPFAGPSPLNHRPLMQASNTPTARRNTNPFEESTNPFETSTNPFDAPSNLETSFTPQMRNVRRTPTGEMSVDSLNEVLEGGYQEGGYQMPSTYSLAEESETTTLSDQAIEAAKALKKSFYTRKGNPGSTPRRPQPATISETAQHNPEVAFSQDRPMPAQSRPAKRRPRINRPLQTQRRTGPVDLDITLDTADFTADADNLQLHDMCDAAQSTNDATWRKAIFLLSVEPHMAKNMDPVSKMTAMHVCSLGVEPPPIWMTRALLYTHPEQTQHTDSGGRLPLHLLAATSADIDTMQLMVEEYPASVGHRDDRGFTPLQLMLKNDQIVLALQHLRILLGQTVKENEEEQLAQIKFRKGEHLHQSPEELQLQKKQQQEKRHEVLFANYPDDVRSCLNKIQLWKHRQVTKGLLFRPTKLFASADSVNPAAVATPTGKLLPLHLLVRRKPQAAPSRLVSRPPGTATDLIRILVNSYPQALVTTDAQARTPLMTAMMQTDYQPNQEIIELLLGFGTPGFNVGPAESPAAIAASQTFQLPLHIAAEEMTSNYNVLSTIYEAYPQAVCAQDVRGRTPLHLALRNFRSIPVDEPTLALLFEDKVARLKDHDGKTPFDLVLRNPDFLKPSKSMILQEFLDSSILRPKDLMESEDLLFKLRSLPPWIRNHACAANHVQEVLVDELTSPFITFWILFNGAVMISLLVLLRMLLDAPTSTLLTAIYVVSSLLLVNQVIYWLEAILVGEFYRLCASNPWRWIDVFSGYLTLATAYLIAADMSALESVVGTTTGFVPTVADPLISTIGSIATGFIWISLVGYFVEWWCGMAVFFGSAMELLRSLVWPLALAAAGIVGMSQVMYTLDDCGQEQTCSVSDTYTTVYWMVLGEPILSNEESSTNMASAGMVAMVVSFTLLWIWWILSVVVVAVTEARQLNRIQIALKWYWEPKIALTVLSGGRRKAYKKKIRAKPSFVRRSSEDMGRIWHVFVASFRGDVIRDKQRDTYWYSCFNKPGVIHFTRLLAVIVVPVWLVLGSASLGLLWPPQVRRWLFSTNIVKSRGVRQSSFEEQLTASKLSSLKGELLAFQSTTSQQTHMTQKDIQEIKDLLYAAMGQQ</sequence>
<feature type="region of interest" description="Disordered" evidence="3">
    <location>
        <begin position="257"/>
        <end position="293"/>
    </location>
</feature>
<protein>
    <recommendedName>
        <fullName evidence="7">Ion transport domain-containing protein</fullName>
    </recommendedName>
</protein>
<keyword evidence="4" id="KW-0812">Transmembrane</keyword>
<dbReference type="Gene3D" id="1.25.40.20">
    <property type="entry name" value="Ankyrin repeat-containing domain"/>
    <property type="match status" value="2"/>
</dbReference>
<keyword evidence="6" id="KW-1185">Reference proteome</keyword>
<comment type="caution">
    <text evidence="5">The sequence shown here is derived from an EMBL/GenBank/DDBJ whole genome shotgun (WGS) entry which is preliminary data.</text>
</comment>
<keyword evidence="1" id="KW-0677">Repeat</keyword>
<feature type="compositionally biased region" description="Basic and acidic residues" evidence="3">
    <location>
        <begin position="38"/>
        <end position="51"/>
    </location>
</feature>
<evidence type="ECO:0000313" key="6">
    <source>
        <dbReference type="Proteomes" id="UP001295423"/>
    </source>
</evidence>
<dbReference type="PANTHER" id="PTHR24186">
    <property type="entry name" value="PROTEIN PHOSPHATASE 1 REGULATORY SUBUNIT"/>
    <property type="match status" value="1"/>
</dbReference>
<evidence type="ECO:0000256" key="2">
    <source>
        <dbReference type="ARBA" id="ARBA00023043"/>
    </source>
</evidence>
<organism evidence="5 6">
    <name type="scientific">Cylindrotheca closterium</name>
    <dbReference type="NCBI Taxonomy" id="2856"/>
    <lineage>
        <taxon>Eukaryota</taxon>
        <taxon>Sar</taxon>
        <taxon>Stramenopiles</taxon>
        <taxon>Ochrophyta</taxon>
        <taxon>Bacillariophyta</taxon>
        <taxon>Bacillariophyceae</taxon>
        <taxon>Bacillariophycidae</taxon>
        <taxon>Bacillariales</taxon>
        <taxon>Bacillariaceae</taxon>
        <taxon>Cylindrotheca</taxon>
    </lineage>
</organism>
<dbReference type="SUPFAM" id="SSF48403">
    <property type="entry name" value="Ankyrin repeat"/>
    <property type="match status" value="1"/>
</dbReference>
<proteinExistence type="predicted"/>
<dbReference type="SMART" id="SM00248">
    <property type="entry name" value="ANK"/>
    <property type="match status" value="4"/>
</dbReference>
<dbReference type="InterPro" id="IPR036770">
    <property type="entry name" value="Ankyrin_rpt-contain_sf"/>
</dbReference>
<dbReference type="GO" id="GO:0005886">
    <property type="term" value="C:plasma membrane"/>
    <property type="evidence" value="ECO:0007669"/>
    <property type="project" value="TreeGrafter"/>
</dbReference>